<dbReference type="InterPro" id="IPR003416">
    <property type="entry name" value="MgtC/SapB/SrpB/YhiD_fam"/>
</dbReference>
<feature type="transmembrane region" description="Helical" evidence="7">
    <location>
        <begin position="117"/>
        <end position="135"/>
    </location>
</feature>
<name>A0A1G2HJ47_9BACT</name>
<feature type="domain" description="MgtC/SapB/SrpB/YhiD N-terminal" evidence="8">
    <location>
        <begin position="34"/>
        <end position="161"/>
    </location>
</feature>
<dbReference type="AlphaFoldDB" id="A0A1G2HJ47"/>
<feature type="transmembrane region" description="Helical" evidence="7">
    <location>
        <begin position="141"/>
        <end position="160"/>
    </location>
</feature>
<gene>
    <name evidence="9" type="ORF">A3H51_00770</name>
</gene>
<dbReference type="Pfam" id="PF02308">
    <property type="entry name" value="MgtC"/>
    <property type="match status" value="1"/>
</dbReference>
<feature type="transmembrane region" description="Helical" evidence="7">
    <location>
        <begin position="27"/>
        <end position="45"/>
    </location>
</feature>
<dbReference type="PANTHER" id="PTHR33778">
    <property type="entry name" value="PROTEIN MGTC"/>
    <property type="match status" value="1"/>
</dbReference>
<feature type="transmembrane region" description="Helical" evidence="7">
    <location>
        <begin position="54"/>
        <end position="72"/>
    </location>
</feature>
<sequence>MNFKEYLIFYIRSDIIINMLSSIPLDIIPYIQITLSFLLGGILGFQREYTGKDAGLRTYILVSVGATLFTILSKTGFDEFITDASRYDPSRIASNIVVGIGFLGAGVIIFKGNRISGLTTAAGLWTSATIGMAIGLERFGLAAFTTFLVFIIFEVMGKLHSESWIFRKRRGEM</sequence>
<keyword evidence="4 7" id="KW-0812">Transmembrane</keyword>
<evidence type="ECO:0000256" key="1">
    <source>
        <dbReference type="ARBA" id="ARBA00004651"/>
    </source>
</evidence>
<evidence type="ECO:0000256" key="6">
    <source>
        <dbReference type="ARBA" id="ARBA00023136"/>
    </source>
</evidence>
<evidence type="ECO:0000313" key="10">
    <source>
        <dbReference type="Proteomes" id="UP000178509"/>
    </source>
</evidence>
<dbReference type="STRING" id="1802164.A3H51_00770"/>
<evidence type="ECO:0000256" key="2">
    <source>
        <dbReference type="ARBA" id="ARBA00009298"/>
    </source>
</evidence>
<evidence type="ECO:0000256" key="7">
    <source>
        <dbReference type="SAM" id="Phobius"/>
    </source>
</evidence>
<dbReference type="GO" id="GO:0005886">
    <property type="term" value="C:plasma membrane"/>
    <property type="evidence" value="ECO:0007669"/>
    <property type="project" value="UniProtKB-SubCell"/>
</dbReference>
<comment type="similarity">
    <text evidence="2">Belongs to the MgtC/SapB family.</text>
</comment>
<dbReference type="PANTHER" id="PTHR33778:SF1">
    <property type="entry name" value="MAGNESIUM TRANSPORTER YHID-RELATED"/>
    <property type="match status" value="1"/>
</dbReference>
<feature type="transmembrane region" description="Helical" evidence="7">
    <location>
        <begin position="92"/>
        <end position="110"/>
    </location>
</feature>
<protein>
    <recommendedName>
        <fullName evidence="8">MgtC/SapB/SrpB/YhiD N-terminal domain-containing protein</fullName>
    </recommendedName>
</protein>
<evidence type="ECO:0000259" key="8">
    <source>
        <dbReference type="Pfam" id="PF02308"/>
    </source>
</evidence>
<accession>A0A1G2HJ47</accession>
<organism evidence="9 10">
    <name type="scientific">Candidatus Spechtbacteria bacterium RIFCSPLOWO2_02_FULL_38_8</name>
    <dbReference type="NCBI Taxonomy" id="1802164"/>
    <lineage>
        <taxon>Bacteria</taxon>
        <taxon>Candidatus Spechtiibacteriota</taxon>
    </lineage>
</organism>
<keyword evidence="3" id="KW-1003">Cell membrane</keyword>
<reference evidence="9 10" key="1">
    <citation type="journal article" date="2016" name="Nat. Commun.">
        <title>Thousands of microbial genomes shed light on interconnected biogeochemical processes in an aquifer system.</title>
        <authorList>
            <person name="Anantharaman K."/>
            <person name="Brown C.T."/>
            <person name="Hug L.A."/>
            <person name="Sharon I."/>
            <person name="Castelle C.J."/>
            <person name="Probst A.J."/>
            <person name="Thomas B.C."/>
            <person name="Singh A."/>
            <person name="Wilkins M.J."/>
            <person name="Karaoz U."/>
            <person name="Brodie E.L."/>
            <person name="Williams K.H."/>
            <person name="Hubbard S.S."/>
            <person name="Banfield J.F."/>
        </authorList>
    </citation>
    <scope>NUCLEOTIDE SEQUENCE [LARGE SCALE GENOMIC DNA]</scope>
</reference>
<keyword evidence="5 7" id="KW-1133">Transmembrane helix</keyword>
<evidence type="ECO:0000256" key="3">
    <source>
        <dbReference type="ARBA" id="ARBA00022475"/>
    </source>
</evidence>
<evidence type="ECO:0000256" key="4">
    <source>
        <dbReference type="ARBA" id="ARBA00022692"/>
    </source>
</evidence>
<dbReference type="InterPro" id="IPR049177">
    <property type="entry name" value="MgtC_SapB_SrpB_YhiD_N"/>
</dbReference>
<evidence type="ECO:0000313" key="9">
    <source>
        <dbReference type="EMBL" id="OGZ62532.1"/>
    </source>
</evidence>
<comment type="caution">
    <text evidence="9">The sequence shown here is derived from an EMBL/GenBank/DDBJ whole genome shotgun (WGS) entry which is preliminary data.</text>
</comment>
<proteinExistence type="inferred from homology"/>
<dbReference type="PRINTS" id="PR01837">
    <property type="entry name" value="MGTCSAPBPROT"/>
</dbReference>
<dbReference type="EMBL" id="MHOJ01000017">
    <property type="protein sequence ID" value="OGZ62532.1"/>
    <property type="molecule type" value="Genomic_DNA"/>
</dbReference>
<comment type="subcellular location">
    <subcellularLocation>
        <location evidence="1">Cell membrane</location>
        <topology evidence="1">Multi-pass membrane protein</topology>
    </subcellularLocation>
</comment>
<keyword evidence="6 7" id="KW-0472">Membrane</keyword>
<evidence type="ECO:0000256" key="5">
    <source>
        <dbReference type="ARBA" id="ARBA00022989"/>
    </source>
</evidence>
<dbReference type="Proteomes" id="UP000178509">
    <property type="component" value="Unassembled WGS sequence"/>
</dbReference>